<dbReference type="RefSeq" id="XP_052124094.1">
    <property type="nucleotide sequence ID" value="XM_052268134.1"/>
</dbReference>
<keyword evidence="3" id="KW-0964">Secreted</keyword>
<feature type="chain" id="PRO_5039083774" evidence="6">
    <location>
        <begin position="20"/>
        <end position="321"/>
    </location>
</feature>
<dbReference type="Gene3D" id="3.40.50.1820">
    <property type="entry name" value="alpha/beta hydrolase"/>
    <property type="match status" value="1"/>
</dbReference>
<evidence type="ECO:0000256" key="2">
    <source>
        <dbReference type="ARBA" id="ARBA00010701"/>
    </source>
</evidence>
<keyword evidence="6" id="KW-0732">Signal</keyword>
<sequence length="321" mass="34552">MSPAVATLTLLLCASAAVALKLPPWQWNDMDNEASHKVSFEFYSRENRDTPGDVVTVSDLPDDLESFDPQRPTKVLVHGWHGRQAHAQALKKAFLKTSDVNVVIANWHGVDTLVYPVAVKRVPAISRQLADLVQYLVKRQGMRLDDLHIVGHSLGAHISGLAANYIPGTINRITGLDPAGPLFKTGADRSLSKTHAAFVDIIHTCANVFGFHDAMGHVDFYPNGGVCFQPGCAVQDMTTGKCSHNRAYYLFEESILLNDTLLALPAAAAGHGTHHADPCSEVDTSADTVPMGLSTPRSARGSTSAPRSYRSAPEHVLGACA</sequence>
<name>A0A9C6UC49_FRAOC</name>
<dbReference type="InterPro" id="IPR013818">
    <property type="entry name" value="Lipase"/>
</dbReference>
<feature type="signal peptide" evidence="6">
    <location>
        <begin position="1"/>
        <end position="19"/>
    </location>
</feature>
<dbReference type="GO" id="GO:0016298">
    <property type="term" value="F:lipase activity"/>
    <property type="evidence" value="ECO:0007669"/>
    <property type="project" value="InterPro"/>
</dbReference>
<evidence type="ECO:0000259" key="7">
    <source>
        <dbReference type="Pfam" id="PF00151"/>
    </source>
</evidence>
<evidence type="ECO:0000256" key="3">
    <source>
        <dbReference type="ARBA" id="ARBA00022525"/>
    </source>
</evidence>
<evidence type="ECO:0000256" key="6">
    <source>
        <dbReference type="SAM" id="SignalP"/>
    </source>
</evidence>
<feature type="region of interest" description="Disordered" evidence="5">
    <location>
        <begin position="275"/>
        <end position="321"/>
    </location>
</feature>
<dbReference type="PANTHER" id="PTHR11610">
    <property type="entry name" value="LIPASE"/>
    <property type="match status" value="1"/>
</dbReference>
<dbReference type="GeneID" id="113204147"/>
<feature type="domain" description="Lipase" evidence="7">
    <location>
        <begin position="35"/>
        <end position="267"/>
    </location>
</feature>
<dbReference type="InterPro" id="IPR000734">
    <property type="entry name" value="TAG_lipase"/>
</dbReference>
<dbReference type="GO" id="GO:0005615">
    <property type="term" value="C:extracellular space"/>
    <property type="evidence" value="ECO:0007669"/>
    <property type="project" value="TreeGrafter"/>
</dbReference>
<accession>A0A9C6UC49</accession>
<dbReference type="GO" id="GO:0016042">
    <property type="term" value="P:lipid catabolic process"/>
    <property type="evidence" value="ECO:0007669"/>
    <property type="project" value="TreeGrafter"/>
</dbReference>
<dbReference type="PRINTS" id="PR00821">
    <property type="entry name" value="TAGLIPASE"/>
</dbReference>
<dbReference type="AlphaFoldDB" id="A0A9C6UC49"/>
<dbReference type="InterPro" id="IPR029058">
    <property type="entry name" value="AB_hydrolase_fold"/>
</dbReference>
<dbReference type="GO" id="GO:0017171">
    <property type="term" value="F:serine hydrolase activity"/>
    <property type="evidence" value="ECO:0007669"/>
    <property type="project" value="TreeGrafter"/>
</dbReference>
<keyword evidence="8" id="KW-1185">Reference proteome</keyword>
<protein>
    <submittedName>
        <fullName evidence="9">Lipase member H-A-like isoform X2</fullName>
    </submittedName>
</protein>
<evidence type="ECO:0000256" key="1">
    <source>
        <dbReference type="ARBA" id="ARBA00004613"/>
    </source>
</evidence>
<organism evidence="8 9">
    <name type="scientific">Frankliniella occidentalis</name>
    <name type="common">Western flower thrips</name>
    <name type="synonym">Euthrips occidentalis</name>
    <dbReference type="NCBI Taxonomy" id="133901"/>
    <lineage>
        <taxon>Eukaryota</taxon>
        <taxon>Metazoa</taxon>
        <taxon>Ecdysozoa</taxon>
        <taxon>Arthropoda</taxon>
        <taxon>Hexapoda</taxon>
        <taxon>Insecta</taxon>
        <taxon>Pterygota</taxon>
        <taxon>Neoptera</taxon>
        <taxon>Paraneoptera</taxon>
        <taxon>Thysanoptera</taxon>
        <taxon>Terebrantia</taxon>
        <taxon>Thripoidea</taxon>
        <taxon>Thripidae</taxon>
        <taxon>Frankliniella</taxon>
    </lineage>
</organism>
<dbReference type="PANTHER" id="PTHR11610:SF173">
    <property type="entry name" value="LIPASE DOMAIN-CONTAINING PROTEIN-RELATED"/>
    <property type="match status" value="1"/>
</dbReference>
<evidence type="ECO:0000256" key="5">
    <source>
        <dbReference type="SAM" id="MobiDB-lite"/>
    </source>
</evidence>
<dbReference type="InterPro" id="IPR033906">
    <property type="entry name" value="Lipase_N"/>
</dbReference>
<dbReference type="Proteomes" id="UP000504606">
    <property type="component" value="Unplaced"/>
</dbReference>
<comment type="subcellular location">
    <subcellularLocation>
        <location evidence="1">Secreted</location>
    </subcellularLocation>
</comment>
<reference evidence="9" key="1">
    <citation type="submission" date="2025-08" db="UniProtKB">
        <authorList>
            <consortium name="RefSeq"/>
        </authorList>
    </citation>
    <scope>IDENTIFICATION</scope>
    <source>
        <tissue evidence="9">Whole organism</tissue>
    </source>
</reference>
<gene>
    <name evidence="9" type="primary">LOC113204147</name>
</gene>
<comment type="similarity">
    <text evidence="2 4">Belongs to the AB hydrolase superfamily. Lipase family.</text>
</comment>
<dbReference type="SUPFAM" id="SSF53474">
    <property type="entry name" value="alpha/beta-Hydrolases"/>
    <property type="match status" value="1"/>
</dbReference>
<evidence type="ECO:0000256" key="4">
    <source>
        <dbReference type="RuleBase" id="RU004262"/>
    </source>
</evidence>
<proteinExistence type="inferred from homology"/>
<evidence type="ECO:0000313" key="9">
    <source>
        <dbReference type="RefSeq" id="XP_052124094.1"/>
    </source>
</evidence>
<dbReference type="CDD" id="cd00707">
    <property type="entry name" value="Pancreat_lipase_like"/>
    <property type="match status" value="1"/>
</dbReference>
<feature type="compositionally biased region" description="Polar residues" evidence="5">
    <location>
        <begin position="295"/>
        <end position="306"/>
    </location>
</feature>
<evidence type="ECO:0000313" key="8">
    <source>
        <dbReference type="Proteomes" id="UP000504606"/>
    </source>
</evidence>
<dbReference type="Pfam" id="PF00151">
    <property type="entry name" value="Lipase"/>
    <property type="match status" value="1"/>
</dbReference>